<proteinExistence type="predicted"/>
<dbReference type="Pfam" id="PF00583">
    <property type="entry name" value="Acetyltransf_1"/>
    <property type="match status" value="1"/>
</dbReference>
<dbReference type="EMBL" id="HBIN01015584">
    <property type="protein sequence ID" value="CAE0441705.1"/>
    <property type="molecule type" value="Transcribed_RNA"/>
</dbReference>
<name>A0A7S3PJW3_9STRA</name>
<dbReference type="Gene3D" id="3.40.630.30">
    <property type="match status" value="1"/>
</dbReference>
<evidence type="ECO:0000313" key="4">
    <source>
        <dbReference type="EMBL" id="CAE0441705.1"/>
    </source>
</evidence>
<evidence type="ECO:0000259" key="3">
    <source>
        <dbReference type="PROSITE" id="PS51186"/>
    </source>
</evidence>
<dbReference type="InterPro" id="IPR050680">
    <property type="entry name" value="YpeA/RimI_acetyltransf"/>
</dbReference>
<keyword evidence="1" id="KW-0808">Transferase</keyword>
<sequence>MVETIEIITFAEKLKVIDDPETLYENYGALVGDSFSDKAAPCFTQSCINEDTVRVLKKSSDDKKSVCALAFDIESGELLGNAQLQFEGMEGNLSLDASVRHKCKPKECYLEQISVSGSARGKGVGSKLLKWCDDMALNRGCTEITLEVLSTNTGAKSLYERKGYQVDPSTIPDGPIDGCITRFIHCMLICRFDYAVFMRKPLVNT</sequence>
<protein>
    <recommendedName>
        <fullName evidence="3">N-acetyltransferase domain-containing protein</fullName>
    </recommendedName>
</protein>
<dbReference type="PROSITE" id="PS51186">
    <property type="entry name" value="GNAT"/>
    <property type="match status" value="1"/>
</dbReference>
<dbReference type="PANTHER" id="PTHR43420">
    <property type="entry name" value="ACETYLTRANSFERASE"/>
    <property type="match status" value="1"/>
</dbReference>
<gene>
    <name evidence="4" type="ORF">ASTO00021_LOCUS11827</name>
</gene>
<evidence type="ECO:0000256" key="1">
    <source>
        <dbReference type="ARBA" id="ARBA00022679"/>
    </source>
</evidence>
<dbReference type="InterPro" id="IPR016181">
    <property type="entry name" value="Acyl_CoA_acyltransferase"/>
</dbReference>
<dbReference type="AlphaFoldDB" id="A0A7S3PJW3"/>
<keyword evidence="2" id="KW-0012">Acyltransferase</keyword>
<feature type="domain" description="N-acetyltransferase" evidence="3">
    <location>
        <begin position="5"/>
        <end position="203"/>
    </location>
</feature>
<dbReference type="InterPro" id="IPR000182">
    <property type="entry name" value="GNAT_dom"/>
</dbReference>
<accession>A0A7S3PJW3</accession>
<organism evidence="4">
    <name type="scientific">Aplanochytrium stocchinoi</name>
    <dbReference type="NCBI Taxonomy" id="215587"/>
    <lineage>
        <taxon>Eukaryota</taxon>
        <taxon>Sar</taxon>
        <taxon>Stramenopiles</taxon>
        <taxon>Bigyra</taxon>
        <taxon>Labyrinthulomycetes</taxon>
        <taxon>Thraustochytrida</taxon>
        <taxon>Thraustochytriidae</taxon>
        <taxon>Aplanochytrium</taxon>
    </lineage>
</organism>
<dbReference type="CDD" id="cd04301">
    <property type="entry name" value="NAT_SF"/>
    <property type="match status" value="1"/>
</dbReference>
<reference evidence="4" key="1">
    <citation type="submission" date="2021-01" db="EMBL/GenBank/DDBJ databases">
        <authorList>
            <person name="Corre E."/>
            <person name="Pelletier E."/>
            <person name="Niang G."/>
            <person name="Scheremetjew M."/>
            <person name="Finn R."/>
            <person name="Kale V."/>
            <person name="Holt S."/>
            <person name="Cochrane G."/>
            <person name="Meng A."/>
            <person name="Brown T."/>
            <person name="Cohen L."/>
        </authorList>
    </citation>
    <scope>NUCLEOTIDE SEQUENCE</scope>
    <source>
        <strain evidence="4">GSBS06</strain>
    </source>
</reference>
<evidence type="ECO:0000256" key="2">
    <source>
        <dbReference type="ARBA" id="ARBA00023315"/>
    </source>
</evidence>
<dbReference type="GO" id="GO:0016747">
    <property type="term" value="F:acyltransferase activity, transferring groups other than amino-acyl groups"/>
    <property type="evidence" value="ECO:0007669"/>
    <property type="project" value="InterPro"/>
</dbReference>
<dbReference type="SUPFAM" id="SSF55729">
    <property type="entry name" value="Acyl-CoA N-acyltransferases (Nat)"/>
    <property type="match status" value="1"/>
</dbReference>